<dbReference type="Proteomes" id="UP000268313">
    <property type="component" value="Unassembled WGS sequence"/>
</dbReference>
<evidence type="ECO:0000259" key="1">
    <source>
        <dbReference type="Pfam" id="PF12919"/>
    </source>
</evidence>
<dbReference type="Pfam" id="PF12919">
    <property type="entry name" value="TcdA_TcdB"/>
    <property type="match status" value="1"/>
</dbReference>
<name>A0A3A8KQC3_9BACT</name>
<dbReference type="SUPFAM" id="SSF53448">
    <property type="entry name" value="Nucleotide-diphospho-sugar transferases"/>
    <property type="match status" value="1"/>
</dbReference>
<evidence type="ECO:0000313" key="3">
    <source>
        <dbReference type="Proteomes" id="UP000268313"/>
    </source>
</evidence>
<reference evidence="3" key="1">
    <citation type="submission" date="2018-09" db="EMBL/GenBank/DDBJ databases">
        <authorList>
            <person name="Livingstone P.G."/>
            <person name="Whitworth D.E."/>
        </authorList>
    </citation>
    <scope>NUCLEOTIDE SEQUENCE [LARGE SCALE GENOMIC DNA]</scope>
    <source>
        <strain evidence="3">CA043D</strain>
    </source>
</reference>
<feature type="domain" description="GT44" evidence="1">
    <location>
        <begin position="112"/>
        <end position="151"/>
    </location>
</feature>
<proteinExistence type="predicted"/>
<dbReference type="GO" id="GO:0016757">
    <property type="term" value="F:glycosyltransferase activity"/>
    <property type="evidence" value="ECO:0007669"/>
    <property type="project" value="InterPro"/>
</dbReference>
<gene>
    <name evidence="2" type="ORF">D7X32_05455</name>
</gene>
<accession>A0A3A8KQC3</accession>
<dbReference type="InterPro" id="IPR029044">
    <property type="entry name" value="Nucleotide-diphossugar_trans"/>
</dbReference>
<sequence length="449" mass="49849">MWIWWDDAHLYNMHVRKVLSTFPKTRAQYDLSANGDDHGVRQTVKPGRDLHNLRVLTQGMSPDEKLAVSKALIHESFSDLQPLRALAAASNGRLKLCNLRSHEMLTGMHFLNMEAYDQELTLRGMFAAAASDILRYEVLYNFGGVYMDVDIDLLTDLGDLTVDSQGALVGITPDRKGAASAADYPGRKHIACTPDYANKSLYLSNCIVAAAPHSPVIDALRQTIHLAYQLIGWRAPKATFELDPQRKLEAYWTNNITRATLDLTGPNLLRDILWMAYDNTPWQQMPAACIGRLCKSLTPAPAASASAASSPAFDRVAPVWRDDLDAHVPFWKWVAAHATFPMVHVRCDTAAAAASDCLAANLQTAPKKKGKPPEQEPFHFARFPGVPRGGQLKGMLDDLHTNQGVKTPLPDDIGQGDIFMWASVRWRVVELGKQKGLIKNRKPIILERL</sequence>
<protein>
    <recommendedName>
        <fullName evidence="1">GT44 domain-containing protein</fullName>
    </recommendedName>
</protein>
<dbReference type="InterPro" id="IPR024770">
    <property type="entry name" value="TcdA/TcdB_cat"/>
</dbReference>
<evidence type="ECO:0000313" key="2">
    <source>
        <dbReference type="EMBL" id="RKH06375.1"/>
    </source>
</evidence>
<dbReference type="Gene3D" id="3.90.550.20">
    <property type="match status" value="1"/>
</dbReference>
<dbReference type="AlphaFoldDB" id="A0A3A8KQC3"/>
<dbReference type="EMBL" id="RAWE01000011">
    <property type="protein sequence ID" value="RKH06375.1"/>
    <property type="molecule type" value="Genomic_DNA"/>
</dbReference>
<organism evidence="2 3">
    <name type="scientific">Corallococcus carmarthensis</name>
    <dbReference type="NCBI Taxonomy" id="2316728"/>
    <lineage>
        <taxon>Bacteria</taxon>
        <taxon>Pseudomonadati</taxon>
        <taxon>Myxococcota</taxon>
        <taxon>Myxococcia</taxon>
        <taxon>Myxococcales</taxon>
        <taxon>Cystobacterineae</taxon>
        <taxon>Myxococcaceae</taxon>
        <taxon>Corallococcus</taxon>
    </lineage>
</organism>
<keyword evidence="3" id="KW-1185">Reference proteome</keyword>
<comment type="caution">
    <text evidence="2">The sequence shown here is derived from an EMBL/GenBank/DDBJ whole genome shotgun (WGS) entry which is preliminary data.</text>
</comment>